<name>A0A5C8PHX8_9HYPH</name>
<reference evidence="1 2" key="1">
    <citation type="submission" date="2019-06" db="EMBL/GenBank/DDBJ databases">
        <title>New taxonomy in bacterial strain CC-CFT640, isolated from vineyard.</title>
        <authorList>
            <person name="Lin S.-Y."/>
            <person name="Tsai C.-F."/>
            <person name="Young C.-C."/>
        </authorList>
    </citation>
    <scope>NUCLEOTIDE SEQUENCE [LARGE SCALE GENOMIC DNA]</scope>
    <source>
        <strain evidence="1 2">CC-CFT640</strain>
    </source>
</reference>
<dbReference type="Proteomes" id="UP000321638">
    <property type="component" value="Unassembled WGS sequence"/>
</dbReference>
<gene>
    <name evidence="1" type="ORF">FHP25_21680</name>
</gene>
<dbReference type="InterPro" id="IPR043504">
    <property type="entry name" value="Peptidase_S1_PA_chymotrypsin"/>
</dbReference>
<dbReference type="RefSeq" id="WP_147849068.1">
    <property type="nucleotide sequence ID" value="NZ_VDUZ01000026.1"/>
</dbReference>
<evidence type="ECO:0000313" key="1">
    <source>
        <dbReference type="EMBL" id="TXL73298.1"/>
    </source>
</evidence>
<dbReference type="OrthoDB" id="104542at2"/>
<dbReference type="InterPro" id="IPR009003">
    <property type="entry name" value="Peptidase_S1_PA"/>
</dbReference>
<sequence length="348" mass="36070">MQEPAAEAAAGIEALGGLSASEDQLKSLLQARDELEQRLMPDLAVQTAAVAADEASGVGNIVGVGIGEKEVGGFSTGQLVVKVLVKEKLNPGEVASEALVPQSLGGVATDVDESGEIRAQLFTARRRPAPCGVSIGNCTRIMAGTLGCLVTRAGQLFILSNNHVMALVNTSPLNAGIPQPGRLDGGVCPNDIIARLTQFVPINFAAGAINVVDTAIARTSPALVNRRVLRPGGVLQPFAPPLALPALNMLVQKSGRTTQYRRGIIDLVNTTVNVSYAPLGGVARFARQFRVRGLGGIFSDRGDSGSLVTTLPQNQPVGLLFAGNAASNTTFCNMIQPVLGAFGVTIVF</sequence>
<comment type="caution">
    <text evidence="1">The sequence shown here is derived from an EMBL/GenBank/DDBJ whole genome shotgun (WGS) entry which is preliminary data.</text>
</comment>
<organism evidence="1 2">
    <name type="scientific">Vineibacter terrae</name>
    <dbReference type="NCBI Taxonomy" id="2586908"/>
    <lineage>
        <taxon>Bacteria</taxon>
        <taxon>Pseudomonadati</taxon>
        <taxon>Pseudomonadota</taxon>
        <taxon>Alphaproteobacteria</taxon>
        <taxon>Hyphomicrobiales</taxon>
        <taxon>Vineibacter</taxon>
    </lineage>
</organism>
<evidence type="ECO:0008006" key="3">
    <source>
        <dbReference type="Google" id="ProtNLM"/>
    </source>
</evidence>
<dbReference type="Gene3D" id="2.40.10.10">
    <property type="entry name" value="Trypsin-like serine proteases"/>
    <property type="match status" value="1"/>
</dbReference>
<keyword evidence="2" id="KW-1185">Reference proteome</keyword>
<accession>A0A5C8PHX8</accession>
<dbReference type="SUPFAM" id="SSF50494">
    <property type="entry name" value="Trypsin-like serine proteases"/>
    <property type="match status" value="1"/>
</dbReference>
<proteinExistence type="predicted"/>
<dbReference type="AlphaFoldDB" id="A0A5C8PHX8"/>
<evidence type="ECO:0000313" key="2">
    <source>
        <dbReference type="Proteomes" id="UP000321638"/>
    </source>
</evidence>
<protein>
    <recommendedName>
        <fullName evidence="3">Trypsin-like peptidase domain-containing protein</fullName>
    </recommendedName>
</protein>
<dbReference type="EMBL" id="VDUZ01000026">
    <property type="protein sequence ID" value="TXL73298.1"/>
    <property type="molecule type" value="Genomic_DNA"/>
</dbReference>